<feature type="compositionally biased region" description="Basic and acidic residues" evidence="1">
    <location>
        <begin position="13"/>
        <end position="23"/>
    </location>
</feature>
<organism evidence="2 3">
    <name type="scientific">Caballeronia calidae</name>
    <dbReference type="NCBI Taxonomy" id="1777139"/>
    <lineage>
        <taxon>Bacteria</taxon>
        <taxon>Pseudomonadati</taxon>
        <taxon>Pseudomonadota</taxon>
        <taxon>Betaproteobacteria</taxon>
        <taxon>Burkholderiales</taxon>
        <taxon>Burkholderiaceae</taxon>
        <taxon>Caballeronia</taxon>
    </lineage>
</organism>
<feature type="region of interest" description="Disordered" evidence="1">
    <location>
        <begin position="1"/>
        <end position="27"/>
    </location>
</feature>
<evidence type="ECO:0000256" key="1">
    <source>
        <dbReference type="SAM" id="MobiDB-lite"/>
    </source>
</evidence>
<dbReference type="EMBL" id="FCOX02000009">
    <property type="protein sequence ID" value="SAK65440.1"/>
    <property type="molecule type" value="Genomic_DNA"/>
</dbReference>
<name>A0A158B699_9BURK</name>
<protein>
    <submittedName>
        <fullName evidence="2">Uncharacterized protein</fullName>
    </submittedName>
</protein>
<sequence length="67" mass="7680">MEGWVRLFGKPGTRKERMREPPRSARRGFVSIDIQRVPDRFRFGANANPNASRTSDTTITVMFPLVT</sequence>
<proteinExistence type="predicted"/>
<dbReference type="AlphaFoldDB" id="A0A158B699"/>
<dbReference type="Proteomes" id="UP000071859">
    <property type="component" value="Unassembled WGS sequence"/>
</dbReference>
<accession>A0A158B699</accession>
<comment type="caution">
    <text evidence="2">The sequence shown here is derived from an EMBL/GenBank/DDBJ whole genome shotgun (WGS) entry which is preliminary data.</text>
</comment>
<gene>
    <name evidence="2" type="ORF">AWB78_02327</name>
</gene>
<keyword evidence="3" id="KW-1185">Reference proteome</keyword>
<reference evidence="2" key="1">
    <citation type="submission" date="2016-01" db="EMBL/GenBank/DDBJ databases">
        <authorList>
            <person name="Peeters C."/>
        </authorList>
    </citation>
    <scope>NUCLEOTIDE SEQUENCE</scope>
    <source>
        <strain evidence="2">LMG 29321</strain>
    </source>
</reference>
<evidence type="ECO:0000313" key="2">
    <source>
        <dbReference type="EMBL" id="SAK65440.1"/>
    </source>
</evidence>
<evidence type="ECO:0000313" key="3">
    <source>
        <dbReference type="Proteomes" id="UP000071859"/>
    </source>
</evidence>